<dbReference type="InterPro" id="IPR006861">
    <property type="entry name" value="HABP4_PAIRBP1-bd"/>
</dbReference>
<dbReference type="Pfam" id="PF04774">
    <property type="entry name" value="HABP4_PAI-RBP1"/>
    <property type="match status" value="1"/>
</dbReference>
<feature type="compositionally biased region" description="Basic and acidic residues" evidence="1">
    <location>
        <begin position="319"/>
        <end position="329"/>
    </location>
</feature>
<sequence length="410" mass="45758">MPMDSEYGITVTNKYSFLVSDDEEDPSELRQKELAEKEEKARRNKEEKAKKAAKDPERKPKSAKLPDKKKPLSTSAKEKENVPDRPKKEDPPSTRPNRAERRRQQQESNTVNVDGDERSDRQPRRDRGNRPKRTQDNEEGGRNVFTEYRTERTDSDRAPRGRGGFGRGGRGRGRGGFFGGRDFRGKREFERHSGSEKSSGVRPSEKRDGGGAYNWGSQTDAADDLNVTAGSAEENPEWTAPTEEGENSEAKEGAEGQEAPGEQEPKEMTLDEWKALQAKDTKPKATSFKLRKAGEGEDLTQWKKTYVLKKGQEEEDADKDFFPLKDGQELRAVSSRGGERGQKQPSVELNFHFADSPQRGRGGRRGGRGRGGDDRPRGGGRGRGGVRYNGADPGAYIDVDNEADFPQLGK</sequence>
<accession>A0A8J9YYD2</accession>
<feature type="compositionally biased region" description="Basic and acidic residues" evidence="1">
    <location>
        <begin position="181"/>
        <end position="195"/>
    </location>
</feature>
<organism evidence="3 4">
    <name type="scientific">Branchiostoma lanceolatum</name>
    <name type="common">Common lancelet</name>
    <name type="synonym">Amphioxus lanceolatum</name>
    <dbReference type="NCBI Taxonomy" id="7740"/>
    <lineage>
        <taxon>Eukaryota</taxon>
        <taxon>Metazoa</taxon>
        <taxon>Chordata</taxon>
        <taxon>Cephalochordata</taxon>
        <taxon>Leptocardii</taxon>
        <taxon>Amphioxiformes</taxon>
        <taxon>Branchiostomatidae</taxon>
        <taxon>Branchiostoma</taxon>
    </lineage>
</organism>
<dbReference type="AlphaFoldDB" id="A0A8J9YYD2"/>
<name>A0A8J9YYD2_BRALA</name>
<evidence type="ECO:0000313" key="3">
    <source>
        <dbReference type="EMBL" id="CAH1244103.1"/>
    </source>
</evidence>
<dbReference type="GO" id="GO:0003723">
    <property type="term" value="F:RNA binding"/>
    <property type="evidence" value="ECO:0007669"/>
    <property type="project" value="InterPro"/>
</dbReference>
<protein>
    <submittedName>
        <fullName evidence="3">SERBP1 protein</fullName>
    </submittedName>
</protein>
<feature type="region of interest" description="Disordered" evidence="1">
    <location>
        <begin position="310"/>
        <end position="410"/>
    </location>
</feature>
<dbReference type="GO" id="GO:0005634">
    <property type="term" value="C:nucleus"/>
    <property type="evidence" value="ECO:0007669"/>
    <property type="project" value="TreeGrafter"/>
</dbReference>
<gene>
    <name evidence="3" type="primary">SERBP1</name>
    <name evidence="3" type="ORF">BLAG_LOCUS6829</name>
</gene>
<dbReference type="PANTHER" id="PTHR12299:SF17">
    <property type="entry name" value="AT19571P-RELATED"/>
    <property type="match status" value="1"/>
</dbReference>
<dbReference type="EMBL" id="OV696698">
    <property type="protein sequence ID" value="CAH1244103.1"/>
    <property type="molecule type" value="Genomic_DNA"/>
</dbReference>
<evidence type="ECO:0000313" key="4">
    <source>
        <dbReference type="Proteomes" id="UP000838412"/>
    </source>
</evidence>
<reference evidence="3" key="1">
    <citation type="submission" date="2022-01" db="EMBL/GenBank/DDBJ databases">
        <authorList>
            <person name="Braso-Vives M."/>
        </authorList>
    </citation>
    <scope>NUCLEOTIDE SEQUENCE</scope>
</reference>
<dbReference type="Proteomes" id="UP000838412">
    <property type="component" value="Chromosome 13"/>
</dbReference>
<proteinExistence type="predicted"/>
<dbReference type="PANTHER" id="PTHR12299">
    <property type="entry name" value="HYALURONIC ACID-BINDING PROTEIN 4"/>
    <property type="match status" value="1"/>
</dbReference>
<dbReference type="OrthoDB" id="6022699at2759"/>
<keyword evidence="4" id="KW-1185">Reference proteome</keyword>
<feature type="compositionally biased region" description="Basic and acidic residues" evidence="1">
    <location>
        <begin position="27"/>
        <end position="105"/>
    </location>
</feature>
<dbReference type="InterPro" id="IPR039764">
    <property type="entry name" value="HABP4/SERBP1-like"/>
</dbReference>
<feature type="compositionally biased region" description="Basic and acidic residues" evidence="1">
    <location>
        <begin position="115"/>
        <end position="141"/>
    </location>
</feature>
<feature type="domain" description="Hyaluronan/mRNA-binding protein" evidence="2">
    <location>
        <begin position="185"/>
        <end position="296"/>
    </location>
</feature>
<feature type="region of interest" description="Disordered" evidence="1">
    <location>
        <begin position="18"/>
        <end position="296"/>
    </location>
</feature>
<feature type="compositionally biased region" description="Gly residues" evidence="1">
    <location>
        <begin position="161"/>
        <end position="179"/>
    </location>
</feature>
<feature type="compositionally biased region" description="Basic and acidic residues" evidence="1">
    <location>
        <begin position="148"/>
        <end position="159"/>
    </location>
</feature>
<evidence type="ECO:0000259" key="2">
    <source>
        <dbReference type="SMART" id="SM01233"/>
    </source>
</evidence>
<feature type="compositionally biased region" description="Basic and acidic residues" evidence="1">
    <location>
        <begin position="263"/>
        <end position="283"/>
    </location>
</feature>
<dbReference type="SMART" id="SM01233">
    <property type="entry name" value="HABP4_PAI-RBP1"/>
    <property type="match status" value="1"/>
</dbReference>
<dbReference type="GO" id="GO:0005737">
    <property type="term" value="C:cytoplasm"/>
    <property type="evidence" value="ECO:0007669"/>
    <property type="project" value="TreeGrafter"/>
</dbReference>
<evidence type="ECO:0000256" key="1">
    <source>
        <dbReference type="SAM" id="MobiDB-lite"/>
    </source>
</evidence>